<feature type="region of interest" description="Disordered" evidence="1">
    <location>
        <begin position="67"/>
        <end position="86"/>
    </location>
</feature>
<dbReference type="Gene3D" id="3.30.70.1230">
    <property type="entry name" value="Nucleotide cyclase"/>
    <property type="match status" value="1"/>
</dbReference>
<feature type="region of interest" description="Disordered" evidence="1">
    <location>
        <begin position="1"/>
        <end position="22"/>
    </location>
</feature>
<evidence type="ECO:0000313" key="2">
    <source>
        <dbReference type="EMBL" id="KAF5825326.1"/>
    </source>
</evidence>
<evidence type="ECO:0000256" key="1">
    <source>
        <dbReference type="SAM" id="MobiDB-lite"/>
    </source>
</evidence>
<reference evidence="2" key="1">
    <citation type="submission" date="2017-08" db="EMBL/GenBank/DDBJ databases">
        <authorList>
            <person name="Polle J.E."/>
            <person name="Barry K."/>
            <person name="Cushman J."/>
            <person name="Schmutz J."/>
            <person name="Tran D."/>
            <person name="Hathwaick L.T."/>
            <person name="Yim W.C."/>
            <person name="Jenkins J."/>
            <person name="Mckie-Krisberg Z.M."/>
            <person name="Prochnik S."/>
            <person name="Lindquist E."/>
            <person name="Dockter R.B."/>
            <person name="Adam C."/>
            <person name="Molina H."/>
            <person name="Bunkerborg J."/>
            <person name="Jin E."/>
            <person name="Buchheim M."/>
            <person name="Magnuson J."/>
        </authorList>
    </citation>
    <scope>NUCLEOTIDE SEQUENCE</scope>
    <source>
        <strain evidence="2">CCAP 19/18</strain>
    </source>
</reference>
<protein>
    <recommendedName>
        <fullName evidence="4">Encoded protein</fullName>
    </recommendedName>
</protein>
<evidence type="ECO:0000313" key="3">
    <source>
        <dbReference type="Proteomes" id="UP000815325"/>
    </source>
</evidence>
<dbReference type="InterPro" id="IPR029787">
    <property type="entry name" value="Nucleotide_cyclase"/>
</dbReference>
<accession>A0ABQ7FTN0</accession>
<dbReference type="EMBL" id="MU073763">
    <property type="protein sequence ID" value="KAF5825326.1"/>
    <property type="molecule type" value="Genomic_DNA"/>
</dbReference>
<name>A0ABQ7FTN0_DUNSA</name>
<comment type="caution">
    <text evidence="2">The sequence shown here is derived from an EMBL/GenBank/DDBJ whole genome shotgun (WGS) entry which is preliminary data.</text>
</comment>
<evidence type="ECO:0008006" key="4">
    <source>
        <dbReference type="Google" id="ProtNLM"/>
    </source>
</evidence>
<dbReference type="Proteomes" id="UP000815325">
    <property type="component" value="Unassembled WGS sequence"/>
</dbReference>
<keyword evidence="3" id="KW-1185">Reference proteome</keyword>
<dbReference type="SUPFAM" id="SSF55073">
    <property type="entry name" value="Nucleotide cyclase"/>
    <property type="match status" value="1"/>
</dbReference>
<organism evidence="2 3">
    <name type="scientific">Dunaliella salina</name>
    <name type="common">Green alga</name>
    <name type="synonym">Protococcus salinus</name>
    <dbReference type="NCBI Taxonomy" id="3046"/>
    <lineage>
        <taxon>Eukaryota</taxon>
        <taxon>Viridiplantae</taxon>
        <taxon>Chlorophyta</taxon>
        <taxon>core chlorophytes</taxon>
        <taxon>Chlorophyceae</taxon>
        <taxon>CS clade</taxon>
        <taxon>Chlamydomonadales</taxon>
        <taxon>Dunaliellaceae</taxon>
        <taxon>Dunaliella</taxon>
    </lineage>
</organism>
<gene>
    <name evidence="2" type="ORF">DUNSADRAFT_11620</name>
</gene>
<sequence>MVSAWQPSRIPLLPSGSGSFHHPSSAIRWAVESMKACLIADWPPELLETELGEEHYHSHLQWSTPLNSERDQEMLSTCPSMESAPMRRPAHSMGVLLFRGLRLKVRRFYPE</sequence>
<proteinExistence type="predicted"/>